<dbReference type="Gene3D" id="1.10.10.60">
    <property type="entry name" value="Homeodomain-like"/>
    <property type="match status" value="2"/>
</dbReference>
<dbReference type="EMBL" id="LUTQ01000070">
    <property type="protein sequence ID" value="OSN06100.1"/>
    <property type="molecule type" value="Genomic_DNA"/>
</dbReference>
<sequence>MGQQASREHANFSHHATLGGLDMLQARYHNQRFSRHSHENFCIGVIEEGTQRFYRTGAEHVAPKGDIILVNADEIHTGCAGTADGWSYQAIYPSVDVLRGLSGSMRDHQGGAPWFPHAVAHDPGLSEQLRMVFSLLAVEGNTLLKETLLCSSLVWLMMRHGKTQTEVRPLTKADHAIREVKMLLDDCPEENLSLMELANQAELSPWHFLRQFKSLVGMPPHAYLVQSRLRKATTLLRQGETLTDVSVRCGFSDQSHFTRHFKKALGVTPGQFVRAIAR</sequence>
<evidence type="ECO:0000256" key="4">
    <source>
        <dbReference type="ARBA" id="ARBA00023163"/>
    </source>
</evidence>
<protein>
    <recommendedName>
        <fullName evidence="5">Arabinose operon regulatory protein</fullName>
    </recommendedName>
</protein>
<dbReference type="PROSITE" id="PS01124">
    <property type="entry name" value="HTH_ARAC_FAMILY_2"/>
    <property type="match status" value="1"/>
</dbReference>
<evidence type="ECO:0000256" key="3">
    <source>
        <dbReference type="ARBA" id="ARBA00023159"/>
    </source>
</evidence>
<dbReference type="PANTHER" id="PTHR46796:SF2">
    <property type="entry name" value="TRANSCRIPTIONAL REGULATORY PROTEIN"/>
    <property type="match status" value="1"/>
</dbReference>
<evidence type="ECO:0000313" key="8">
    <source>
        <dbReference type="Proteomes" id="UP000194040"/>
    </source>
</evidence>
<dbReference type="InterPro" id="IPR014710">
    <property type="entry name" value="RmlC-like_jellyroll"/>
</dbReference>
<keyword evidence="2" id="KW-0238">DNA-binding</keyword>
<dbReference type="Pfam" id="PF02311">
    <property type="entry name" value="AraC_binding"/>
    <property type="match status" value="1"/>
</dbReference>
<evidence type="ECO:0000256" key="1">
    <source>
        <dbReference type="ARBA" id="ARBA00023015"/>
    </source>
</evidence>
<evidence type="ECO:0000259" key="6">
    <source>
        <dbReference type="PROSITE" id="PS01124"/>
    </source>
</evidence>
<gene>
    <name evidence="7" type="ORF">AU512_15350</name>
</gene>
<dbReference type="Gene3D" id="2.60.120.10">
    <property type="entry name" value="Jelly Rolls"/>
    <property type="match status" value="1"/>
</dbReference>
<keyword evidence="1" id="KW-0805">Transcription regulation</keyword>
<name>A0ABX3XCC2_9GAMM</name>
<evidence type="ECO:0000256" key="5">
    <source>
        <dbReference type="ARBA" id="ARBA00044978"/>
    </source>
</evidence>
<dbReference type="SUPFAM" id="SSF51215">
    <property type="entry name" value="Regulatory protein AraC"/>
    <property type="match status" value="1"/>
</dbReference>
<dbReference type="Proteomes" id="UP000194040">
    <property type="component" value="Unassembled WGS sequence"/>
</dbReference>
<dbReference type="InterPro" id="IPR009057">
    <property type="entry name" value="Homeodomain-like_sf"/>
</dbReference>
<dbReference type="SMART" id="SM00342">
    <property type="entry name" value="HTH_ARAC"/>
    <property type="match status" value="1"/>
</dbReference>
<comment type="caution">
    <text evidence="7">The sequence shown here is derived from an EMBL/GenBank/DDBJ whole genome shotgun (WGS) entry which is preliminary data.</text>
</comment>
<dbReference type="InterPro" id="IPR018062">
    <property type="entry name" value="HTH_AraC-typ_CS"/>
</dbReference>
<evidence type="ECO:0000256" key="2">
    <source>
        <dbReference type="ARBA" id="ARBA00023125"/>
    </source>
</evidence>
<dbReference type="InterPro" id="IPR018060">
    <property type="entry name" value="HTH_AraC"/>
</dbReference>
<keyword evidence="3" id="KW-0010">Activator</keyword>
<keyword evidence="8" id="KW-1185">Reference proteome</keyword>
<dbReference type="InterPro" id="IPR050204">
    <property type="entry name" value="AraC_XylS_family_regulators"/>
</dbReference>
<accession>A0ABX3XCC2</accession>
<dbReference type="PRINTS" id="PR00032">
    <property type="entry name" value="HTHARAC"/>
</dbReference>
<dbReference type="Pfam" id="PF12833">
    <property type="entry name" value="HTH_18"/>
    <property type="match status" value="1"/>
</dbReference>
<organism evidence="7 8">
    <name type="scientific">Lonsdalea iberica</name>
    <dbReference type="NCBI Taxonomy" id="1082703"/>
    <lineage>
        <taxon>Bacteria</taxon>
        <taxon>Pseudomonadati</taxon>
        <taxon>Pseudomonadota</taxon>
        <taxon>Gammaproteobacteria</taxon>
        <taxon>Enterobacterales</taxon>
        <taxon>Pectobacteriaceae</taxon>
        <taxon>Lonsdalea</taxon>
    </lineage>
</organism>
<dbReference type="RefSeq" id="WP_094102129.1">
    <property type="nucleotide sequence ID" value="NZ_LUTQ01000070.1"/>
</dbReference>
<evidence type="ECO:0000313" key="7">
    <source>
        <dbReference type="EMBL" id="OSN06100.1"/>
    </source>
</evidence>
<dbReference type="InterPro" id="IPR003313">
    <property type="entry name" value="AraC-bd"/>
</dbReference>
<reference evidence="7 8" key="1">
    <citation type="submission" date="2016-02" db="EMBL/GenBank/DDBJ databases">
        <title>Species-wide whole genome sequencing reveals diversity, host range in Lonsdalea quercina.</title>
        <authorList>
            <person name="Li Y."/>
        </authorList>
    </citation>
    <scope>NUCLEOTIDE SEQUENCE [LARGE SCALE GENOMIC DNA]</scope>
    <source>
        <strain evidence="7 8">LMG 26265</strain>
    </source>
</reference>
<dbReference type="InterPro" id="IPR020449">
    <property type="entry name" value="Tscrpt_reg_AraC-type_HTH"/>
</dbReference>
<keyword evidence="4" id="KW-0804">Transcription</keyword>
<dbReference type="SUPFAM" id="SSF46689">
    <property type="entry name" value="Homeodomain-like"/>
    <property type="match status" value="2"/>
</dbReference>
<dbReference type="InterPro" id="IPR037923">
    <property type="entry name" value="HTH-like"/>
</dbReference>
<dbReference type="PROSITE" id="PS00041">
    <property type="entry name" value="HTH_ARAC_FAMILY_1"/>
    <property type="match status" value="1"/>
</dbReference>
<proteinExistence type="predicted"/>
<feature type="domain" description="HTH araC/xylS-type" evidence="6">
    <location>
        <begin position="178"/>
        <end position="275"/>
    </location>
</feature>
<dbReference type="PANTHER" id="PTHR46796">
    <property type="entry name" value="HTH-TYPE TRANSCRIPTIONAL ACTIVATOR RHAS-RELATED"/>
    <property type="match status" value="1"/>
</dbReference>